<keyword evidence="1" id="KW-0812">Transmembrane</keyword>
<evidence type="ECO:0000313" key="2">
    <source>
        <dbReference type="EMBL" id="TCU60064.1"/>
    </source>
</evidence>
<organism evidence="2 3">
    <name type="scientific">Longicatena caecimuris</name>
    <dbReference type="NCBI Taxonomy" id="1796635"/>
    <lineage>
        <taxon>Bacteria</taxon>
        <taxon>Bacillati</taxon>
        <taxon>Bacillota</taxon>
        <taxon>Erysipelotrichia</taxon>
        <taxon>Erysipelotrichales</taxon>
        <taxon>Erysipelotrichaceae</taxon>
        <taxon>Longicatena</taxon>
    </lineage>
</organism>
<dbReference type="Proteomes" id="UP000295773">
    <property type="component" value="Unassembled WGS sequence"/>
</dbReference>
<keyword evidence="1" id="KW-1133">Transmembrane helix</keyword>
<sequence>MEQELFEKYTKTYGKRFTRKQKHKFAKALHEDMTQAGYEKTMIKGSKLIVMKAEDYFYGNRKRMKTVIVVPYDTPERKFWHKVFYFPLDGTKTMNKTLIATYVPIILLYVFILAGLYIGGNFLSAPTMANLMSFLMFVLVIFLIYLMVHGIGNRHNVNRNSSAVAAAVALAKSLDKDERQRIAFLFTDKNKGSFLGARCADEDFVKDGKNPNVICLDCIGKGDTTMIGYNPSNRKLAMEIAKCYPEKGKQIETIKLDESMRVQTAMSYFRKAVVIASGTLDEDHRLYVMGTGTGKDRDADATQITKIINMLQAYIKSQK</sequence>
<proteinExistence type="predicted"/>
<evidence type="ECO:0000313" key="3">
    <source>
        <dbReference type="Proteomes" id="UP000295773"/>
    </source>
</evidence>
<dbReference type="RefSeq" id="WP_008686906.1">
    <property type="nucleotide sequence ID" value="NZ_AP024510.1"/>
</dbReference>
<reference evidence="2 3" key="1">
    <citation type="submission" date="2019-03" db="EMBL/GenBank/DDBJ databases">
        <title>Genomic Encyclopedia of Type Strains, Phase IV (KMG-IV): sequencing the most valuable type-strain genomes for metagenomic binning, comparative biology and taxonomic classification.</title>
        <authorList>
            <person name="Goeker M."/>
        </authorList>
    </citation>
    <scope>NUCLEOTIDE SEQUENCE [LARGE SCALE GENOMIC DNA]</scope>
    <source>
        <strain evidence="2 3">DSM 29481</strain>
    </source>
</reference>
<comment type="caution">
    <text evidence="2">The sequence shown here is derived from an EMBL/GenBank/DDBJ whole genome shotgun (WGS) entry which is preliminary data.</text>
</comment>
<keyword evidence="1" id="KW-0472">Membrane</keyword>
<dbReference type="AlphaFoldDB" id="A0A4R3TFU7"/>
<keyword evidence="3" id="KW-1185">Reference proteome</keyword>
<name>A0A4R3TFU7_9FIRM</name>
<protein>
    <submittedName>
        <fullName evidence="2">Uncharacterized protein</fullName>
    </submittedName>
</protein>
<feature type="transmembrane region" description="Helical" evidence="1">
    <location>
        <begin position="131"/>
        <end position="152"/>
    </location>
</feature>
<feature type="transmembrane region" description="Helical" evidence="1">
    <location>
        <begin position="99"/>
        <end position="119"/>
    </location>
</feature>
<dbReference type="Gene3D" id="3.40.630.10">
    <property type="entry name" value="Zn peptidases"/>
    <property type="match status" value="1"/>
</dbReference>
<dbReference type="EMBL" id="SMBP01000009">
    <property type="protein sequence ID" value="TCU60064.1"/>
    <property type="molecule type" value="Genomic_DNA"/>
</dbReference>
<accession>A0A4R3TFU7</accession>
<gene>
    <name evidence="2" type="ORF">EDD61_109103</name>
</gene>
<dbReference type="GeneID" id="73796577"/>
<evidence type="ECO:0000256" key="1">
    <source>
        <dbReference type="SAM" id="Phobius"/>
    </source>
</evidence>